<evidence type="ECO:0008006" key="3">
    <source>
        <dbReference type="Google" id="ProtNLM"/>
    </source>
</evidence>
<evidence type="ECO:0000313" key="1">
    <source>
        <dbReference type="EMBL" id="RRT84951.1"/>
    </source>
</evidence>
<evidence type="ECO:0000313" key="2">
    <source>
        <dbReference type="Proteomes" id="UP000287651"/>
    </source>
</evidence>
<comment type="caution">
    <text evidence="1">The sequence shown here is derived from an EMBL/GenBank/DDBJ whole genome shotgun (WGS) entry which is preliminary data.</text>
</comment>
<dbReference type="EMBL" id="AMZH03000202">
    <property type="protein sequence ID" value="RRT84951.1"/>
    <property type="molecule type" value="Genomic_DNA"/>
</dbReference>
<dbReference type="AlphaFoldDB" id="A0A427B8Z3"/>
<sequence>MLALMQWGGRTHFLLAILRQIPEVLSCIKHTGPLSDRYRMLVPSGTCLLFRYTAFIILYPIGIAPGESEFENYKSKYD</sequence>
<dbReference type="Proteomes" id="UP000287651">
    <property type="component" value="Unassembled WGS sequence"/>
</dbReference>
<proteinExistence type="predicted"/>
<organism evidence="1 2">
    <name type="scientific">Ensete ventricosum</name>
    <name type="common">Abyssinian banana</name>
    <name type="synonym">Musa ensete</name>
    <dbReference type="NCBI Taxonomy" id="4639"/>
    <lineage>
        <taxon>Eukaryota</taxon>
        <taxon>Viridiplantae</taxon>
        <taxon>Streptophyta</taxon>
        <taxon>Embryophyta</taxon>
        <taxon>Tracheophyta</taxon>
        <taxon>Spermatophyta</taxon>
        <taxon>Magnoliopsida</taxon>
        <taxon>Liliopsida</taxon>
        <taxon>Zingiberales</taxon>
        <taxon>Musaceae</taxon>
        <taxon>Ensete</taxon>
    </lineage>
</organism>
<accession>A0A427B8Z3</accession>
<reference evidence="1 2" key="1">
    <citation type="journal article" date="2014" name="Agronomy (Basel)">
        <title>A Draft Genome Sequence for Ensete ventricosum, the Drought-Tolerant Tree Against Hunger.</title>
        <authorList>
            <person name="Harrison J."/>
            <person name="Moore K.A."/>
            <person name="Paszkiewicz K."/>
            <person name="Jones T."/>
            <person name="Grant M."/>
            <person name="Ambacheew D."/>
            <person name="Muzemil S."/>
            <person name="Studholme D.J."/>
        </authorList>
    </citation>
    <scope>NUCLEOTIDE SEQUENCE [LARGE SCALE GENOMIC DNA]</scope>
</reference>
<gene>
    <name evidence="1" type="ORF">B296_00012651</name>
</gene>
<protein>
    <recommendedName>
        <fullName evidence="3">Very-long-chain (3R)-3-hydroxyacyl-CoA dehydratase</fullName>
    </recommendedName>
</protein>
<name>A0A427B8Z3_ENSVE</name>